<dbReference type="GeneID" id="110202684"/>
<feature type="compositionally biased region" description="Polar residues" evidence="1">
    <location>
        <begin position="464"/>
        <end position="474"/>
    </location>
</feature>
<feature type="compositionally biased region" description="Polar residues" evidence="1">
    <location>
        <begin position="45"/>
        <end position="60"/>
    </location>
</feature>
<dbReference type="Proteomes" id="UP000515140">
    <property type="component" value="Unplaced"/>
</dbReference>
<dbReference type="AlphaFoldDB" id="A0A6P5JMK3"/>
<dbReference type="InParanoid" id="A0A6P5JMK3"/>
<feature type="region of interest" description="Disordered" evidence="1">
    <location>
        <begin position="312"/>
        <end position="428"/>
    </location>
</feature>
<feature type="compositionally biased region" description="Basic and acidic residues" evidence="1">
    <location>
        <begin position="330"/>
        <end position="342"/>
    </location>
</feature>
<proteinExistence type="predicted"/>
<dbReference type="PANTHER" id="PTHR31866:SF1">
    <property type="entry name" value="GENE 4779-RELATED"/>
    <property type="match status" value="1"/>
</dbReference>
<dbReference type="RefSeq" id="XP_020834608.1">
    <property type="nucleotide sequence ID" value="XM_020978949.1"/>
</dbReference>
<dbReference type="KEGG" id="pcw:110202684"/>
<gene>
    <name evidence="3" type="primary">LOC110202684</name>
</gene>
<dbReference type="Pfam" id="PF15483">
    <property type="entry name" value="DUF4641"/>
    <property type="match status" value="1"/>
</dbReference>
<protein>
    <submittedName>
        <fullName evidence="3">Uncharacterized protein CXorf49 homolog isoform X1</fullName>
    </submittedName>
</protein>
<evidence type="ECO:0000256" key="1">
    <source>
        <dbReference type="SAM" id="MobiDB-lite"/>
    </source>
</evidence>
<feature type="region of interest" description="Disordered" evidence="1">
    <location>
        <begin position="224"/>
        <end position="278"/>
    </location>
</feature>
<dbReference type="PANTHER" id="PTHR31866">
    <property type="entry name" value="GENE 4779-RELATED"/>
    <property type="match status" value="1"/>
</dbReference>
<reference evidence="3" key="1">
    <citation type="submission" date="2025-08" db="UniProtKB">
        <authorList>
            <consortium name="RefSeq"/>
        </authorList>
    </citation>
    <scope>IDENTIFICATION</scope>
    <source>
        <tissue evidence="3">Spleen</tissue>
    </source>
</reference>
<name>A0A6P5JMK3_PHACI</name>
<organism evidence="2 3">
    <name type="scientific">Phascolarctos cinereus</name>
    <name type="common">Koala</name>
    <dbReference type="NCBI Taxonomy" id="38626"/>
    <lineage>
        <taxon>Eukaryota</taxon>
        <taxon>Metazoa</taxon>
        <taxon>Chordata</taxon>
        <taxon>Craniata</taxon>
        <taxon>Vertebrata</taxon>
        <taxon>Euteleostomi</taxon>
        <taxon>Mammalia</taxon>
        <taxon>Metatheria</taxon>
        <taxon>Diprotodontia</taxon>
        <taxon>Phascolarctidae</taxon>
        <taxon>Phascolarctos</taxon>
    </lineage>
</organism>
<sequence>MQSPNSTLGYRASFAEEAKVISEQLQGHGGTDISTIEAELPPPDLTSSASFLDLPTSNQIQVQPSDSPLPPPVLDPKQEPSSAPPSDQGLLFLKGLPALEEAASPDDPVRWQLNVTMELCSLSPDAVQAGDPCSLAPQPSTELNKTCLLSSGTPLAEAAQPECSQAPDDGASGEGALLKVQDLSDTPINKTFLFSRATFVTSTPHEASEGLKLLKGASLFSFPESPQAQEAPSVAEAAQPSARRPQRPRVATGSPPKATPKSGPLGKMGQEKRSLGGASLAVSRRGHQALPLPGQKRWSAVPFRTSGLPVLFKSRREPLASPGARQQKGRSSEAGRMKEAEPPAKAGNNPPSAVKVSQLLHSKSVPPRFSVHQRGPSARDPKSRDPQAARILKPLPSNQGTQSRVPARTDEQPPKQDRKPQPSSGQTCPQCLVLQKQVEDLKSQLAAMQCLSGELQDLRGTARDPSTANTGGTT</sequence>
<feature type="compositionally biased region" description="Basic and acidic residues" evidence="1">
    <location>
        <begin position="407"/>
        <end position="420"/>
    </location>
</feature>
<feature type="region of interest" description="Disordered" evidence="1">
    <location>
        <begin position="454"/>
        <end position="474"/>
    </location>
</feature>
<accession>A0A6P5JMK3</accession>
<dbReference type="InterPro" id="IPR027822">
    <property type="entry name" value="DUF4641"/>
</dbReference>
<feature type="compositionally biased region" description="Basic and acidic residues" evidence="1">
    <location>
        <begin position="377"/>
        <end position="387"/>
    </location>
</feature>
<feature type="region of interest" description="Disordered" evidence="1">
    <location>
        <begin position="21"/>
        <end position="94"/>
    </location>
</feature>
<evidence type="ECO:0000313" key="2">
    <source>
        <dbReference type="Proteomes" id="UP000515140"/>
    </source>
</evidence>
<evidence type="ECO:0000313" key="3">
    <source>
        <dbReference type="RefSeq" id="XP_020834608.1"/>
    </source>
</evidence>
<keyword evidence="2" id="KW-1185">Reference proteome</keyword>